<evidence type="ECO:0000256" key="1">
    <source>
        <dbReference type="SAM" id="Phobius"/>
    </source>
</evidence>
<evidence type="ECO:0000313" key="3">
    <source>
        <dbReference type="EMBL" id="KZT66438.1"/>
    </source>
</evidence>
<dbReference type="STRING" id="1314783.A0A165N2U2"/>
<sequence>MTDQLNLITGPQLIGAFFNWGLIGVLNVQAYLYYTYFPNDRWSFKLMVYGIVIFEWVHTALVTSGLVTIYVYDFGDSEAPTGLHSSWFAVPIMCALVSMFVQIFFSWRIYMFSRSYWMAGAVVMIRHFKAAEDVTHGSVLPIAVVWLCGASAVDIMIAALMTFLLLKSRNGIPRSDALINRAVQMVVETGILTAGCAVIMLALAKAPQTRNTLLYEVISLTITTLYANTFLTNLNSRARIQEGLPRVQVSLGSPLGSAKLRGTTTVVPSNFGTVSYEMPSFHKTYDSGCCSVQSVPVNANTPETHSTNSP</sequence>
<keyword evidence="4" id="KW-1185">Reference proteome</keyword>
<gene>
    <name evidence="3" type="ORF">DAEQUDRAFT_813557</name>
</gene>
<dbReference type="EMBL" id="KV429089">
    <property type="protein sequence ID" value="KZT66438.1"/>
    <property type="molecule type" value="Genomic_DNA"/>
</dbReference>
<reference evidence="3 4" key="1">
    <citation type="journal article" date="2016" name="Mol. Biol. Evol.">
        <title>Comparative Genomics of Early-Diverging Mushroom-Forming Fungi Provides Insights into the Origins of Lignocellulose Decay Capabilities.</title>
        <authorList>
            <person name="Nagy L.G."/>
            <person name="Riley R."/>
            <person name="Tritt A."/>
            <person name="Adam C."/>
            <person name="Daum C."/>
            <person name="Floudas D."/>
            <person name="Sun H."/>
            <person name="Yadav J.S."/>
            <person name="Pangilinan J."/>
            <person name="Larsson K.H."/>
            <person name="Matsuura K."/>
            <person name="Barry K."/>
            <person name="Labutti K."/>
            <person name="Kuo R."/>
            <person name="Ohm R.A."/>
            <person name="Bhattacharya S.S."/>
            <person name="Shirouzu T."/>
            <person name="Yoshinaga Y."/>
            <person name="Martin F.M."/>
            <person name="Grigoriev I.V."/>
            <person name="Hibbett D.S."/>
        </authorList>
    </citation>
    <scope>NUCLEOTIDE SEQUENCE [LARGE SCALE GENOMIC DNA]</scope>
    <source>
        <strain evidence="3 4">L-15889</strain>
    </source>
</reference>
<name>A0A165N2U2_9APHY</name>
<protein>
    <recommendedName>
        <fullName evidence="2">DUF6534 domain-containing protein</fullName>
    </recommendedName>
</protein>
<dbReference type="AlphaFoldDB" id="A0A165N2U2"/>
<proteinExistence type="predicted"/>
<feature type="transmembrane region" description="Helical" evidence="1">
    <location>
        <begin position="140"/>
        <end position="166"/>
    </location>
</feature>
<dbReference type="InterPro" id="IPR045339">
    <property type="entry name" value="DUF6534"/>
</dbReference>
<feature type="transmembrane region" description="Helical" evidence="1">
    <location>
        <begin position="12"/>
        <end position="34"/>
    </location>
</feature>
<dbReference type="PANTHER" id="PTHR40465">
    <property type="entry name" value="CHROMOSOME 1, WHOLE GENOME SHOTGUN SEQUENCE"/>
    <property type="match status" value="1"/>
</dbReference>
<feature type="transmembrane region" description="Helical" evidence="1">
    <location>
        <begin position="186"/>
        <end position="206"/>
    </location>
</feature>
<feature type="transmembrane region" description="Helical" evidence="1">
    <location>
        <begin position="46"/>
        <end position="72"/>
    </location>
</feature>
<organism evidence="3 4">
    <name type="scientific">Daedalea quercina L-15889</name>
    <dbReference type="NCBI Taxonomy" id="1314783"/>
    <lineage>
        <taxon>Eukaryota</taxon>
        <taxon>Fungi</taxon>
        <taxon>Dikarya</taxon>
        <taxon>Basidiomycota</taxon>
        <taxon>Agaricomycotina</taxon>
        <taxon>Agaricomycetes</taxon>
        <taxon>Polyporales</taxon>
        <taxon>Fomitopsis</taxon>
    </lineage>
</organism>
<dbReference type="Pfam" id="PF20152">
    <property type="entry name" value="DUF6534"/>
    <property type="match status" value="1"/>
</dbReference>
<dbReference type="Proteomes" id="UP000076727">
    <property type="component" value="Unassembled WGS sequence"/>
</dbReference>
<keyword evidence="1" id="KW-1133">Transmembrane helix</keyword>
<feature type="domain" description="DUF6534" evidence="2">
    <location>
        <begin position="151"/>
        <end position="238"/>
    </location>
</feature>
<feature type="transmembrane region" description="Helical" evidence="1">
    <location>
        <begin position="84"/>
        <end position="105"/>
    </location>
</feature>
<dbReference type="PANTHER" id="PTHR40465:SF1">
    <property type="entry name" value="DUF6534 DOMAIN-CONTAINING PROTEIN"/>
    <property type="match status" value="1"/>
</dbReference>
<keyword evidence="1" id="KW-0472">Membrane</keyword>
<evidence type="ECO:0000313" key="4">
    <source>
        <dbReference type="Proteomes" id="UP000076727"/>
    </source>
</evidence>
<evidence type="ECO:0000259" key="2">
    <source>
        <dbReference type="Pfam" id="PF20152"/>
    </source>
</evidence>
<dbReference type="OrthoDB" id="2953893at2759"/>
<accession>A0A165N2U2</accession>
<keyword evidence="1" id="KW-0812">Transmembrane</keyword>